<dbReference type="AlphaFoldDB" id="A0AAQ1SMR8"/>
<accession>A0AAQ1SMR8</accession>
<reference evidence="1 2" key="1">
    <citation type="submission" date="2017-11" db="EMBL/GenBank/DDBJ databases">
        <authorList>
            <person name="Lechat P."/>
        </authorList>
    </citation>
    <scope>NUCLEOTIDE SEQUENCE [LARGE SCALE GENOMIC DNA]</scope>
    <source>
        <strain evidence="1">L495</strain>
    </source>
</reference>
<evidence type="ECO:0000313" key="1">
    <source>
        <dbReference type="EMBL" id="SOR60367.1"/>
    </source>
</evidence>
<proteinExistence type="predicted"/>
<dbReference type="Proteomes" id="UP000234460">
    <property type="component" value="Chromosome LMANV2"/>
</dbReference>
<gene>
    <name evidence="1" type="ORF">LMANV2_160060</name>
</gene>
<protein>
    <submittedName>
        <fullName evidence="1">Uncharacterized protein</fullName>
    </submittedName>
</protein>
<comment type="caution">
    <text evidence="1">The sequence shown here is derived from an EMBL/GenBank/DDBJ whole genome shotgun (WGS) entry which is preliminary data.</text>
</comment>
<dbReference type="AntiFam" id="ANF00053">
    <property type="entry name" value="Translation of DNA repeat"/>
</dbReference>
<sequence length="57" mass="6855">MIQFFIRIKKTNSGIFNFYNYLKNAIVAINKTASIDFFIKSLSQNLKEFYAKFFRNF</sequence>
<evidence type="ECO:0000313" key="2">
    <source>
        <dbReference type="Proteomes" id="UP000234460"/>
    </source>
</evidence>
<dbReference type="EMBL" id="OEJX01000008">
    <property type="protein sequence ID" value="SOR60367.1"/>
    <property type="molecule type" value="Genomic_DNA"/>
</dbReference>
<name>A0AAQ1SMR8_LEPIR</name>
<organism evidence="1 2">
    <name type="scientific">Leptospira interrogans serovar Manilae</name>
    <dbReference type="NCBI Taxonomy" id="214675"/>
    <lineage>
        <taxon>Bacteria</taxon>
        <taxon>Pseudomonadati</taxon>
        <taxon>Spirochaetota</taxon>
        <taxon>Spirochaetia</taxon>
        <taxon>Leptospirales</taxon>
        <taxon>Leptospiraceae</taxon>
        <taxon>Leptospira</taxon>
    </lineage>
</organism>